<evidence type="ECO:0000313" key="3">
    <source>
        <dbReference type="Proteomes" id="UP000796880"/>
    </source>
</evidence>
<gene>
    <name evidence="2" type="ORF">FNV43_RR11106</name>
</gene>
<keyword evidence="3" id="KW-1185">Reference proteome</keyword>
<proteinExistence type="predicted"/>
<sequence length="100" mass="11260">MSLEPTSFRTNTVTELHYAEVEIESAVDRSCQLTVAKFLNGFAIVVPLLDGEYLDDPGEREAFIDHLAYLGYGVPRIAEASLEDEELEEEEDLEEFSSED</sequence>
<protein>
    <submittedName>
        <fullName evidence="2">Uncharacterized protein</fullName>
    </submittedName>
</protein>
<accession>A0A8K0H5D0</accession>
<dbReference type="EMBL" id="VOIH02000005">
    <property type="protein sequence ID" value="KAF3445929.1"/>
    <property type="molecule type" value="Genomic_DNA"/>
</dbReference>
<evidence type="ECO:0000313" key="2">
    <source>
        <dbReference type="EMBL" id="KAF3445929.1"/>
    </source>
</evidence>
<evidence type="ECO:0000256" key="1">
    <source>
        <dbReference type="SAM" id="MobiDB-lite"/>
    </source>
</evidence>
<dbReference type="AlphaFoldDB" id="A0A8K0H5D0"/>
<reference evidence="2" key="1">
    <citation type="submission" date="2020-03" db="EMBL/GenBank/DDBJ databases">
        <title>A high-quality chromosome-level genome assembly of a woody plant with both climbing and erect habits, Rhamnella rubrinervis.</title>
        <authorList>
            <person name="Lu Z."/>
            <person name="Yang Y."/>
            <person name="Zhu X."/>
            <person name="Sun Y."/>
        </authorList>
    </citation>
    <scope>NUCLEOTIDE SEQUENCE</scope>
    <source>
        <strain evidence="2">BYM</strain>
        <tissue evidence="2">Leaf</tissue>
    </source>
</reference>
<feature type="region of interest" description="Disordered" evidence="1">
    <location>
        <begin position="81"/>
        <end position="100"/>
    </location>
</feature>
<name>A0A8K0H5D0_9ROSA</name>
<organism evidence="2 3">
    <name type="scientific">Rhamnella rubrinervis</name>
    <dbReference type="NCBI Taxonomy" id="2594499"/>
    <lineage>
        <taxon>Eukaryota</taxon>
        <taxon>Viridiplantae</taxon>
        <taxon>Streptophyta</taxon>
        <taxon>Embryophyta</taxon>
        <taxon>Tracheophyta</taxon>
        <taxon>Spermatophyta</taxon>
        <taxon>Magnoliopsida</taxon>
        <taxon>eudicotyledons</taxon>
        <taxon>Gunneridae</taxon>
        <taxon>Pentapetalae</taxon>
        <taxon>rosids</taxon>
        <taxon>fabids</taxon>
        <taxon>Rosales</taxon>
        <taxon>Rhamnaceae</taxon>
        <taxon>rhamnoid group</taxon>
        <taxon>Rhamneae</taxon>
        <taxon>Rhamnella</taxon>
    </lineage>
</organism>
<dbReference type="Proteomes" id="UP000796880">
    <property type="component" value="Unassembled WGS sequence"/>
</dbReference>
<comment type="caution">
    <text evidence="2">The sequence shown here is derived from an EMBL/GenBank/DDBJ whole genome shotgun (WGS) entry which is preliminary data.</text>
</comment>